<keyword evidence="2" id="KW-0732">Signal</keyword>
<dbReference type="EMBL" id="RXWV01000019">
    <property type="protein sequence ID" value="RTX74427.1"/>
    <property type="molecule type" value="Genomic_DNA"/>
</dbReference>
<reference evidence="3" key="3">
    <citation type="submission" date="2022-09" db="EMBL/GenBank/DDBJ databases">
        <authorList>
            <person name="De Moura G.S."/>
            <person name="Carvalho E."/>
            <person name="Ramos Sanchez E.M."/>
            <person name="Sellera F.P."/>
            <person name="Marques M.F.S."/>
            <person name="Heinemann M.B."/>
            <person name="De Vliegher S."/>
            <person name="Souza F.N."/>
            <person name="Mota R.A."/>
        </authorList>
    </citation>
    <scope>NUCLEOTIDE SEQUENCE</scope>
    <source>
        <strain evidence="3">BR656</strain>
    </source>
</reference>
<evidence type="ECO:0000313" key="5">
    <source>
        <dbReference type="EMBL" id="RTX74427.1"/>
    </source>
</evidence>
<reference evidence="5 6" key="1">
    <citation type="submission" date="2018-10" db="EMBL/GenBank/DDBJ databases">
        <title>A collection Staphylococci species genome sequencing.</title>
        <authorList>
            <person name="Cole K."/>
        </authorList>
    </citation>
    <scope>NUCLEOTIDE SEQUENCE [LARGE SCALE GENOMIC DNA]</scope>
    <source>
        <strain evidence="5">CCUG 37923</strain>
        <strain evidence="6">NCTC 12218</strain>
    </source>
</reference>
<dbReference type="EMBL" id="CP069389">
    <property type="protein sequence ID" value="QRN90800.1"/>
    <property type="molecule type" value="Genomic_DNA"/>
</dbReference>
<dbReference type="Gene3D" id="3.10.450.50">
    <property type="match status" value="1"/>
</dbReference>
<feature type="chain" id="PRO_5044707978" evidence="2">
    <location>
        <begin position="18"/>
        <end position="171"/>
    </location>
</feature>
<keyword evidence="7" id="KW-1185">Reference proteome</keyword>
<reference evidence="4" key="2">
    <citation type="submission" date="2021-02" db="EMBL/GenBank/DDBJ databases">
        <title>cfr and optrA-positive Staphylococcus spp.</title>
        <authorList>
            <person name="Chen L."/>
        </authorList>
    </citation>
    <scope>NUCLEOTIDE SEQUENCE</scope>
    <source>
        <strain evidence="4">GDQ20D70P</strain>
    </source>
</reference>
<protein>
    <submittedName>
        <fullName evidence="5">Uncharacterized protein</fullName>
    </submittedName>
</protein>
<dbReference type="Proteomes" id="UP000640299">
    <property type="component" value="Chromosome"/>
</dbReference>
<dbReference type="EMBL" id="JAPNQM010000001">
    <property type="protein sequence ID" value="MDL0116362.1"/>
    <property type="molecule type" value="Genomic_DNA"/>
</dbReference>
<evidence type="ECO:0000313" key="7">
    <source>
        <dbReference type="Proteomes" id="UP001176210"/>
    </source>
</evidence>
<dbReference type="AlphaFoldDB" id="A0AAJ4SJE5"/>
<evidence type="ECO:0000256" key="1">
    <source>
        <dbReference type="SAM" id="MobiDB-lite"/>
    </source>
</evidence>
<name>A0AAJ4SJE5_MAMSC</name>
<proteinExistence type="predicted"/>
<dbReference type="Proteomes" id="UP000274792">
    <property type="component" value="Unassembled WGS sequence"/>
</dbReference>
<accession>A0AAJ4SJE5</accession>
<feature type="signal peptide" evidence="2">
    <location>
        <begin position="1"/>
        <end position="17"/>
    </location>
</feature>
<dbReference type="RefSeq" id="WP_025904519.1">
    <property type="nucleotide sequence ID" value="NZ_CP069389.1"/>
</dbReference>
<feature type="region of interest" description="Disordered" evidence="1">
    <location>
        <begin position="23"/>
        <end position="49"/>
    </location>
</feature>
<evidence type="ECO:0000313" key="4">
    <source>
        <dbReference type="EMBL" id="QRN90800.1"/>
    </source>
</evidence>
<sequence length="171" mass="19325">MKNKLLMLCLVLSIVLAACGSKEEEKQTTDEADDSQGVLLDEKGNPKDTIQVNKDTEKAVKEAIEKNRKSLNDGDVEAYIKTIDTDSKQLDVKEEEKVLKDTLKSYKFDKKISNIKFLEQKKDQVVVFYNVETTAHPKNGSKDEKKTFNEVVTLVKKDGTYKFSKMAQAAI</sequence>
<organism evidence="5 6">
    <name type="scientific">Mammaliicoccus sciuri</name>
    <name type="common">Staphylococcus sciuri</name>
    <dbReference type="NCBI Taxonomy" id="1296"/>
    <lineage>
        <taxon>Bacteria</taxon>
        <taxon>Bacillati</taxon>
        <taxon>Bacillota</taxon>
        <taxon>Bacilli</taxon>
        <taxon>Bacillales</taxon>
        <taxon>Staphylococcaceae</taxon>
        <taxon>Mammaliicoccus</taxon>
    </lineage>
</organism>
<gene>
    <name evidence="5" type="ORF">CD117_03200</name>
    <name evidence="4" type="ORF">JRU67_12190</name>
    <name evidence="3" type="ORF">OWO77_05180</name>
</gene>
<dbReference type="PROSITE" id="PS51257">
    <property type="entry name" value="PROKAR_LIPOPROTEIN"/>
    <property type="match status" value="1"/>
</dbReference>
<dbReference type="Proteomes" id="UP001176210">
    <property type="component" value="Unassembled WGS sequence"/>
</dbReference>
<evidence type="ECO:0000313" key="3">
    <source>
        <dbReference type="EMBL" id="MDL0116362.1"/>
    </source>
</evidence>
<evidence type="ECO:0000256" key="2">
    <source>
        <dbReference type="SAM" id="SignalP"/>
    </source>
</evidence>
<reference evidence="3" key="4">
    <citation type="journal article" date="2023" name="Vet. Microbiol.">
        <title>Emergence of livestock-associated Mammaliicoccus sciuri ST71 co-harbouring mecA and mecC genes in Brazil.</title>
        <authorList>
            <person name="de Moura G.S."/>
            <person name="de Carvalho E."/>
            <person name="Ramos Sanchez E.M."/>
            <person name="Sellera F.P."/>
            <person name="Marques M.F.S."/>
            <person name="Heinemann M.B."/>
            <person name="De Vliegher S."/>
            <person name="Souza F.N."/>
            <person name="Mota R.A."/>
        </authorList>
    </citation>
    <scope>NUCLEOTIDE SEQUENCE</scope>
    <source>
        <strain evidence="3">BR656</strain>
    </source>
</reference>
<evidence type="ECO:0000313" key="6">
    <source>
        <dbReference type="Proteomes" id="UP000274792"/>
    </source>
</evidence>